<dbReference type="Gene3D" id="3.30.70.2970">
    <property type="entry name" value="Protein of unknown function (DUF541), domain 2"/>
    <property type="match status" value="1"/>
</dbReference>
<feature type="signal peptide" evidence="1">
    <location>
        <begin position="1"/>
        <end position="21"/>
    </location>
</feature>
<evidence type="ECO:0000256" key="1">
    <source>
        <dbReference type="SAM" id="SignalP"/>
    </source>
</evidence>
<sequence>MKKIHWILAAGLLLGSGSAWAQISGNQSFGRNHRTDDVLAGDDLYGYVVTDSTLAMNVKILLQKTADKYVLTLGLNQEAVTPKECNAKISERINGFLQKLKGIGLKKEAVFVDFIAQNKIYDYVVSERKATQIEKGFELKKNVIVTTSKFADIDKIIEFAAEFGIYDIIKVDYINDNTEEIHQNLLAEALKITAKRVENYQKLFAIKPVGNPSLSERFTYVYPNQQYKEYTAFESGDFQDYSQNSNYAKQIARKSKTFYYEGIDRSGFDKVINADSPEVGIQYILLLRQMYRLERKK</sequence>
<dbReference type="Pfam" id="PF04402">
    <property type="entry name" value="SIMPL"/>
    <property type="match status" value="1"/>
</dbReference>
<dbReference type="Proteomes" id="UP000199514">
    <property type="component" value="Unassembled WGS sequence"/>
</dbReference>
<keyword evidence="1" id="KW-0732">Signal</keyword>
<evidence type="ECO:0000313" key="3">
    <source>
        <dbReference type="Proteomes" id="UP000199514"/>
    </source>
</evidence>
<evidence type="ECO:0000313" key="2">
    <source>
        <dbReference type="EMBL" id="SFC19446.1"/>
    </source>
</evidence>
<name>A0A1I1H6Q7_9BACT</name>
<keyword evidence="3" id="KW-1185">Reference proteome</keyword>
<protein>
    <submittedName>
        <fullName evidence="2">Uncharacterized protein</fullName>
    </submittedName>
</protein>
<gene>
    <name evidence="2" type="ORF">SAMN05421780_103226</name>
</gene>
<dbReference type="InterPro" id="IPR007497">
    <property type="entry name" value="SIMPL/DUF541"/>
</dbReference>
<proteinExistence type="predicted"/>
<dbReference type="Gene3D" id="3.30.110.170">
    <property type="entry name" value="Protein of unknown function (DUF541), domain 1"/>
    <property type="match status" value="1"/>
</dbReference>
<reference evidence="2 3" key="1">
    <citation type="submission" date="2016-10" db="EMBL/GenBank/DDBJ databases">
        <authorList>
            <person name="de Groot N.N."/>
        </authorList>
    </citation>
    <scope>NUCLEOTIDE SEQUENCE [LARGE SCALE GENOMIC DNA]</scope>
    <source>
        <strain evidence="2 3">DSM 6793</strain>
    </source>
</reference>
<accession>A0A1I1H6Q7</accession>
<dbReference type="AlphaFoldDB" id="A0A1I1H6Q7"/>
<dbReference type="STRING" id="927664.SAMN05421780_103226"/>
<dbReference type="EMBL" id="FOLE01000003">
    <property type="protein sequence ID" value="SFC19446.1"/>
    <property type="molecule type" value="Genomic_DNA"/>
</dbReference>
<dbReference type="RefSeq" id="WP_177199865.1">
    <property type="nucleotide sequence ID" value="NZ_FOLE01000003.1"/>
</dbReference>
<organism evidence="2 3">
    <name type="scientific">Flexibacter flexilis DSM 6793</name>
    <dbReference type="NCBI Taxonomy" id="927664"/>
    <lineage>
        <taxon>Bacteria</taxon>
        <taxon>Pseudomonadati</taxon>
        <taxon>Bacteroidota</taxon>
        <taxon>Cytophagia</taxon>
        <taxon>Cytophagales</taxon>
        <taxon>Flexibacteraceae</taxon>
        <taxon>Flexibacter</taxon>
    </lineage>
</organism>
<feature type="chain" id="PRO_5011463867" evidence="1">
    <location>
        <begin position="22"/>
        <end position="297"/>
    </location>
</feature>